<dbReference type="EMBL" id="PVWK01000118">
    <property type="protein sequence ID" value="PSB25894.1"/>
    <property type="molecule type" value="Genomic_DNA"/>
</dbReference>
<keyword evidence="2" id="KW-1185">Reference proteome</keyword>
<dbReference type="AlphaFoldDB" id="A0A2T1DZT3"/>
<organism evidence="1 2">
    <name type="scientific">Stenomitos frigidus ULC18</name>
    <dbReference type="NCBI Taxonomy" id="2107698"/>
    <lineage>
        <taxon>Bacteria</taxon>
        <taxon>Bacillati</taxon>
        <taxon>Cyanobacteriota</taxon>
        <taxon>Cyanophyceae</taxon>
        <taxon>Leptolyngbyales</taxon>
        <taxon>Leptolyngbyaceae</taxon>
        <taxon>Stenomitos</taxon>
    </lineage>
</organism>
<gene>
    <name evidence="1" type="ORF">C7B82_21350</name>
</gene>
<dbReference type="GO" id="GO:0032259">
    <property type="term" value="P:methylation"/>
    <property type="evidence" value="ECO:0007669"/>
    <property type="project" value="UniProtKB-KW"/>
</dbReference>
<keyword evidence="1" id="KW-0808">Transferase</keyword>
<dbReference type="GO" id="GO:0008168">
    <property type="term" value="F:methyltransferase activity"/>
    <property type="evidence" value="ECO:0007669"/>
    <property type="project" value="UniProtKB-KW"/>
</dbReference>
<proteinExistence type="predicted"/>
<protein>
    <submittedName>
        <fullName evidence="1">SAM-dependent methyltransferase</fullName>
    </submittedName>
</protein>
<keyword evidence="1" id="KW-0489">Methyltransferase</keyword>
<comment type="caution">
    <text evidence="1">The sequence shown here is derived from an EMBL/GenBank/DDBJ whole genome shotgun (WGS) entry which is preliminary data.</text>
</comment>
<reference evidence="1 2" key="2">
    <citation type="submission" date="2018-03" db="EMBL/GenBank/DDBJ databases">
        <title>The ancient ancestry and fast evolution of plastids.</title>
        <authorList>
            <person name="Moore K.R."/>
            <person name="Magnabosco C."/>
            <person name="Momper L."/>
            <person name="Gold D.A."/>
            <person name="Bosak T."/>
            <person name="Fournier G.P."/>
        </authorList>
    </citation>
    <scope>NUCLEOTIDE SEQUENCE [LARGE SCALE GENOMIC DNA]</scope>
    <source>
        <strain evidence="1 2">ULC18</strain>
    </source>
</reference>
<accession>A0A2T1DZT3</accession>
<sequence length="230" mass="26272">MAMKLETVVPFGRSLDEYIKMFNLTDADLTKRILGVGDGPASFNAEATKLGYTATSIDPLYQFSGAEILSRFNAVVDDIIEQVRTSPNDWVWMYHQSPDDLRQNRVHAIQTFLNDYGAGKADGRYRIDALPHLTLPDQAYDLAVCSHFLFLYSEQLDYSFHLESIQELLRVSREVRIFPLLTLMRQRSPYLDPILQTLGEQGYFLAIKKVPYELQKGGNEMLAITTKHDN</sequence>
<dbReference type="OrthoDB" id="9787807at2"/>
<dbReference type="RefSeq" id="WP_106258432.1">
    <property type="nucleotide sequence ID" value="NZ_CAWNSW010000038.1"/>
</dbReference>
<evidence type="ECO:0000313" key="2">
    <source>
        <dbReference type="Proteomes" id="UP000239576"/>
    </source>
</evidence>
<reference evidence="2" key="1">
    <citation type="submission" date="2018-02" db="EMBL/GenBank/DDBJ databases">
        <authorList>
            <person name="Moore K."/>
            <person name="Momper L."/>
        </authorList>
    </citation>
    <scope>NUCLEOTIDE SEQUENCE [LARGE SCALE GENOMIC DNA]</scope>
    <source>
        <strain evidence="2">ULC18</strain>
    </source>
</reference>
<dbReference type="Proteomes" id="UP000239576">
    <property type="component" value="Unassembled WGS sequence"/>
</dbReference>
<evidence type="ECO:0000313" key="1">
    <source>
        <dbReference type="EMBL" id="PSB25894.1"/>
    </source>
</evidence>
<name>A0A2T1DZT3_9CYAN</name>